<dbReference type="Proteomes" id="UP000319143">
    <property type="component" value="Unassembled WGS sequence"/>
</dbReference>
<gene>
    <name evidence="4" type="primary">dnaK_2</name>
    <name evidence="4" type="ORF">Poly41_34990</name>
</gene>
<accession>A0A5C6DRI8</accession>
<proteinExistence type="inferred from homology"/>
<dbReference type="InterPro" id="IPR013126">
    <property type="entry name" value="Hsp_70_fam"/>
</dbReference>
<dbReference type="CDD" id="cd10170">
    <property type="entry name" value="ASKHA_NBD_HSP70"/>
    <property type="match status" value="1"/>
</dbReference>
<dbReference type="PROSITE" id="PS00297">
    <property type="entry name" value="HSP70_1"/>
    <property type="match status" value="1"/>
</dbReference>
<evidence type="ECO:0000256" key="1">
    <source>
        <dbReference type="ARBA" id="ARBA00007381"/>
    </source>
</evidence>
<evidence type="ECO:0000256" key="2">
    <source>
        <dbReference type="ARBA" id="ARBA00022741"/>
    </source>
</evidence>
<sequence>MTMNARYSVGIDLGTTNSVVAYSPLEEEADLRLLMIPQLVQPDQVESLSSLPSFLYLPREGEVDSLRTSFGSDPAGGVVGAYARTQAAENPQRVVVAAKSWLCHSSVGRTDAVLPWQSPPEIPKVSAYECTQRFLAHLVAAWNGQHSDAPLRDQQVVLTVPASFAPAARERTRQAAIAAGLPESFVLLEEPQAAVYRWLAASGDSWRESLRPDDVMLVVDVGGGTTDLTLVSVSQSDGELNLRRLAVGNHLLLGGDNMDLALAHFVSGRLAEQGHDLDPWQSISLWHACRDAKEQLLASEGPAQQMISVLGRGSSLIGGTVSTELTKEETSQLIVEGFFPRCTSTDRPEHHAASGFQDIGLPYESDAAVTKHVAAFLADQSAEDSETPVVPTHVLFNGGVFRSHTLRERMQATINDWCPSDPIILGGPEDLDTSVAIGAAYYGWSKQSGGIRIRGGTAKSYYVGIETAGLAIPGVPRPLRAVCVAPRGMEEGTEAEVPGDAVGVMVGKPAQFRFFSSATRSADAPGSRLDRWTADELVEIEPVSVCLTSGSDSDESSSAGSFVPVKFVSRITELGMFELWCHSTRSDDKWKMEFNARER</sequence>
<keyword evidence="2" id="KW-0547">Nucleotide-binding</keyword>
<comment type="caution">
    <text evidence="4">The sequence shown here is derived from an EMBL/GenBank/DDBJ whole genome shotgun (WGS) entry which is preliminary data.</text>
</comment>
<dbReference type="InterPro" id="IPR018181">
    <property type="entry name" value="Heat_shock_70_CS"/>
</dbReference>
<dbReference type="PROSITE" id="PS00329">
    <property type="entry name" value="HSP70_2"/>
    <property type="match status" value="1"/>
</dbReference>
<protein>
    <submittedName>
        <fullName evidence="4">Chaperone protein DnaK</fullName>
    </submittedName>
</protein>
<keyword evidence="5" id="KW-1185">Reference proteome</keyword>
<dbReference type="AlphaFoldDB" id="A0A5C6DRI8"/>
<dbReference type="PANTHER" id="PTHR42749:SF1">
    <property type="entry name" value="CELL SHAPE-DETERMINING PROTEIN MREB"/>
    <property type="match status" value="1"/>
</dbReference>
<dbReference type="InterPro" id="IPR043129">
    <property type="entry name" value="ATPase_NBD"/>
</dbReference>
<reference evidence="4 5" key="1">
    <citation type="submission" date="2019-02" db="EMBL/GenBank/DDBJ databases">
        <title>Deep-cultivation of Planctomycetes and their phenomic and genomic characterization uncovers novel biology.</title>
        <authorList>
            <person name="Wiegand S."/>
            <person name="Jogler M."/>
            <person name="Boedeker C."/>
            <person name="Pinto D."/>
            <person name="Vollmers J."/>
            <person name="Rivas-Marin E."/>
            <person name="Kohn T."/>
            <person name="Peeters S.H."/>
            <person name="Heuer A."/>
            <person name="Rast P."/>
            <person name="Oberbeckmann S."/>
            <person name="Bunk B."/>
            <person name="Jeske O."/>
            <person name="Meyerdierks A."/>
            <person name="Storesund J.E."/>
            <person name="Kallscheuer N."/>
            <person name="Luecker S."/>
            <person name="Lage O.M."/>
            <person name="Pohl T."/>
            <person name="Merkel B.J."/>
            <person name="Hornburger P."/>
            <person name="Mueller R.-W."/>
            <person name="Bruemmer F."/>
            <person name="Labrenz M."/>
            <person name="Spormann A.M."/>
            <person name="Op Den Camp H."/>
            <person name="Overmann J."/>
            <person name="Amann R."/>
            <person name="Jetten M.S.M."/>
            <person name="Mascher T."/>
            <person name="Medema M.H."/>
            <person name="Devos D.P."/>
            <person name="Kaster A.-K."/>
            <person name="Ovreas L."/>
            <person name="Rohde M."/>
            <person name="Galperin M.Y."/>
            <person name="Jogler C."/>
        </authorList>
    </citation>
    <scope>NUCLEOTIDE SEQUENCE [LARGE SCALE GENOMIC DNA]</scope>
    <source>
        <strain evidence="4 5">Poly41</strain>
    </source>
</reference>
<dbReference type="Gene3D" id="3.30.420.40">
    <property type="match status" value="2"/>
</dbReference>
<dbReference type="Gene3D" id="3.90.640.10">
    <property type="entry name" value="Actin, Chain A, domain 4"/>
    <property type="match status" value="1"/>
</dbReference>
<evidence type="ECO:0000313" key="5">
    <source>
        <dbReference type="Proteomes" id="UP000319143"/>
    </source>
</evidence>
<dbReference type="PRINTS" id="PR00301">
    <property type="entry name" value="HEATSHOCK70"/>
</dbReference>
<dbReference type="GO" id="GO:0140662">
    <property type="term" value="F:ATP-dependent protein folding chaperone"/>
    <property type="evidence" value="ECO:0007669"/>
    <property type="project" value="InterPro"/>
</dbReference>
<name>A0A5C6DRI8_9BACT</name>
<dbReference type="PANTHER" id="PTHR42749">
    <property type="entry name" value="CELL SHAPE-DETERMINING PROTEIN MREB"/>
    <property type="match status" value="1"/>
</dbReference>
<dbReference type="SUPFAM" id="SSF53067">
    <property type="entry name" value="Actin-like ATPase domain"/>
    <property type="match status" value="2"/>
</dbReference>
<dbReference type="GO" id="GO:0005524">
    <property type="term" value="F:ATP binding"/>
    <property type="evidence" value="ECO:0007669"/>
    <property type="project" value="UniProtKB-KW"/>
</dbReference>
<dbReference type="Pfam" id="PF00012">
    <property type="entry name" value="HSP70"/>
    <property type="match status" value="1"/>
</dbReference>
<organism evidence="4 5">
    <name type="scientific">Novipirellula artificiosorum</name>
    <dbReference type="NCBI Taxonomy" id="2528016"/>
    <lineage>
        <taxon>Bacteria</taxon>
        <taxon>Pseudomonadati</taxon>
        <taxon>Planctomycetota</taxon>
        <taxon>Planctomycetia</taxon>
        <taxon>Pirellulales</taxon>
        <taxon>Pirellulaceae</taxon>
        <taxon>Novipirellula</taxon>
    </lineage>
</organism>
<dbReference type="EMBL" id="SJPV01000005">
    <property type="protein sequence ID" value="TWU37369.1"/>
    <property type="molecule type" value="Genomic_DNA"/>
</dbReference>
<evidence type="ECO:0000313" key="4">
    <source>
        <dbReference type="EMBL" id="TWU37369.1"/>
    </source>
</evidence>
<evidence type="ECO:0000256" key="3">
    <source>
        <dbReference type="ARBA" id="ARBA00022840"/>
    </source>
</evidence>
<dbReference type="RefSeq" id="WP_315853735.1">
    <property type="nucleotide sequence ID" value="NZ_SJPV01000005.1"/>
</dbReference>
<comment type="similarity">
    <text evidence="1">Belongs to the heat shock protein 70 family.</text>
</comment>
<keyword evidence="3" id="KW-0067">ATP-binding</keyword>